<feature type="transmembrane region" description="Helical" evidence="11">
    <location>
        <begin position="321"/>
        <end position="339"/>
    </location>
</feature>
<dbReference type="SUPFAM" id="SSF103481">
    <property type="entry name" value="Multidrug resistance efflux transporter EmrE"/>
    <property type="match status" value="1"/>
</dbReference>
<dbReference type="GO" id="GO:0005460">
    <property type="term" value="F:UDP-glucose transmembrane transporter activity"/>
    <property type="evidence" value="ECO:0007669"/>
    <property type="project" value="TreeGrafter"/>
</dbReference>
<keyword evidence="8 11" id="KW-0472">Membrane</keyword>
<feature type="transmembrane region" description="Helical" evidence="11">
    <location>
        <begin position="189"/>
        <end position="206"/>
    </location>
</feature>
<feature type="transmembrane region" description="Helical" evidence="11">
    <location>
        <begin position="54"/>
        <end position="75"/>
    </location>
</feature>
<dbReference type="OrthoDB" id="1601at2759"/>
<feature type="transmembrane region" description="Helical" evidence="11">
    <location>
        <begin position="138"/>
        <end position="156"/>
    </location>
</feature>
<dbReference type="OMA" id="CGAIGQV"/>
<dbReference type="KEGG" id="sapo:SAPIO_CDS0202"/>
<evidence type="ECO:0000256" key="6">
    <source>
        <dbReference type="ARBA" id="ARBA00022824"/>
    </source>
</evidence>
<dbReference type="GO" id="GO:0005459">
    <property type="term" value="F:UDP-galactose transmembrane transporter activity"/>
    <property type="evidence" value="ECO:0007669"/>
    <property type="project" value="EnsemblFungi"/>
</dbReference>
<dbReference type="EMBL" id="JOWA01000011">
    <property type="protein sequence ID" value="KEZ46873.1"/>
    <property type="molecule type" value="Genomic_DNA"/>
</dbReference>
<feature type="transmembrane region" description="Helical" evidence="11">
    <location>
        <begin position="162"/>
        <end position="182"/>
    </location>
</feature>
<dbReference type="PANTHER" id="PTHR10778">
    <property type="entry name" value="SOLUTE CARRIER FAMILY 35 MEMBER B"/>
    <property type="match status" value="1"/>
</dbReference>
<dbReference type="RefSeq" id="XP_016646672.1">
    <property type="nucleotide sequence ID" value="XM_016783039.1"/>
</dbReference>
<evidence type="ECO:0000256" key="2">
    <source>
        <dbReference type="ARBA" id="ARBA00010694"/>
    </source>
</evidence>
<dbReference type="Proteomes" id="UP000028545">
    <property type="component" value="Unassembled WGS sequence"/>
</dbReference>
<comment type="similarity">
    <text evidence="2">Belongs to the nucleotide-sugar transporter family. SLC35B subfamily.</text>
</comment>
<keyword evidence="7 11" id="KW-1133">Transmembrane helix</keyword>
<name>A0A084GHR1_PSEDA</name>
<evidence type="ECO:0000256" key="11">
    <source>
        <dbReference type="SAM" id="Phobius"/>
    </source>
</evidence>
<accession>A0A084GHR1</accession>
<reference evidence="12 13" key="1">
    <citation type="journal article" date="2014" name="Genome Announc.">
        <title>Draft genome sequence of the pathogenic fungus Scedosporium apiospermum.</title>
        <authorList>
            <person name="Vandeputte P."/>
            <person name="Ghamrawi S."/>
            <person name="Rechenmann M."/>
            <person name="Iltis A."/>
            <person name="Giraud S."/>
            <person name="Fleury M."/>
            <person name="Thornton C."/>
            <person name="Delhaes L."/>
            <person name="Meyer W."/>
            <person name="Papon N."/>
            <person name="Bouchara J.P."/>
        </authorList>
    </citation>
    <scope>NUCLEOTIDE SEQUENCE [LARGE SCALE GENOMIC DNA]</scope>
    <source>
        <strain evidence="12 13">IHEM 14462</strain>
    </source>
</reference>
<dbReference type="Pfam" id="PF08449">
    <property type="entry name" value="UAA"/>
    <property type="match status" value="1"/>
</dbReference>
<feature type="transmembrane region" description="Helical" evidence="11">
    <location>
        <begin position="226"/>
        <end position="243"/>
    </location>
</feature>
<dbReference type="VEuPathDB" id="FungiDB:SAPIO_CDS0202"/>
<evidence type="ECO:0000256" key="5">
    <source>
        <dbReference type="ARBA" id="ARBA00022692"/>
    </source>
</evidence>
<dbReference type="GeneID" id="27718354"/>
<dbReference type="AlphaFoldDB" id="A0A084GHR1"/>
<feature type="compositionally biased region" description="Basic and acidic residues" evidence="10">
    <location>
        <begin position="10"/>
        <end position="26"/>
    </location>
</feature>
<sequence length="408" mass="44334">MARTKQATPLRREVSDEYFSRREGATPRKRSANGAAVVPEAKAKEARVEKREAGALELAIAVGGIYASFLTWAYLQEKLTTTPYGPADKPEVFQFPVFLNTIQSAFAATTGLIYLIASTAKGASIPPPIPNLRILGPLALVAITSSLASPFGYASLSHIDYITFLLAKSCKLLPVMFLHITVFRRRYPLYKYLVVAAVTAGVAVFTLHSGKKKNRHASYVDEDRNVVWGLLLLGINLLFDGLTNSTQDHIFSTFQPYTGPQMMVANNVMSTLVTGGYLLLSPWLVRTGLGEYLGMDVAGGGGELRAALGFMARYPAVWRDVLGFAACGAIGQVFIFYTLATFSSVLLVTVTVTRKMFTMILSVIAFGHRLTNMQWLGVGLVFGGIGAEASIARREKMAKEAAKRAKKA</sequence>
<evidence type="ECO:0000256" key="10">
    <source>
        <dbReference type="SAM" id="MobiDB-lite"/>
    </source>
</evidence>
<evidence type="ECO:0000256" key="7">
    <source>
        <dbReference type="ARBA" id="ARBA00022989"/>
    </source>
</evidence>
<feature type="transmembrane region" description="Helical" evidence="11">
    <location>
        <begin position="264"/>
        <end position="285"/>
    </location>
</feature>
<keyword evidence="13" id="KW-1185">Reference proteome</keyword>
<evidence type="ECO:0000256" key="8">
    <source>
        <dbReference type="ARBA" id="ARBA00023136"/>
    </source>
</evidence>
<comment type="caution">
    <text evidence="12">The sequence shown here is derived from an EMBL/GenBank/DDBJ whole genome shotgun (WGS) entry which is preliminary data.</text>
</comment>
<evidence type="ECO:0000256" key="4">
    <source>
        <dbReference type="ARBA" id="ARBA00022597"/>
    </source>
</evidence>
<dbReference type="InterPro" id="IPR037185">
    <property type="entry name" value="EmrE-like"/>
</dbReference>
<protein>
    <recommendedName>
        <fullName evidence="9">UDP-galactose transporter homolog 1</fullName>
    </recommendedName>
</protein>
<organism evidence="12 13">
    <name type="scientific">Pseudallescheria apiosperma</name>
    <name type="common">Scedosporium apiospermum</name>
    <dbReference type="NCBI Taxonomy" id="563466"/>
    <lineage>
        <taxon>Eukaryota</taxon>
        <taxon>Fungi</taxon>
        <taxon>Dikarya</taxon>
        <taxon>Ascomycota</taxon>
        <taxon>Pezizomycotina</taxon>
        <taxon>Sordariomycetes</taxon>
        <taxon>Hypocreomycetidae</taxon>
        <taxon>Microascales</taxon>
        <taxon>Microascaceae</taxon>
        <taxon>Scedosporium</taxon>
    </lineage>
</organism>
<gene>
    <name evidence="12" type="ORF">SAPIO_CDS0202</name>
</gene>
<keyword evidence="3" id="KW-0813">Transport</keyword>
<evidence type="ECO:0000313" key="12">
    <source>
        <dbReference type="EMBL" id="KEZ46873.1"/>
    </source>
</evidence>
<keyword evidence="5 11" id="KW-0812">Transmembrane</keyword>
<dbReference type="GO" id="GO:0005789">
    <property type="term" value="C:endoplasmic reticulum membrane"/>
    <property type="evidence" value="ECO:0007669"/>
    <property type="project" value="UniProtKB-SubCell"/>
</dbReference>
<evidence type="ECO:0000256" key="3">
    <source>
        <dbReference type="ARBA" id="ARBA00022448"/>
    </source>
</evidence>
<evidence type="ECO:0000313" key="13">
    <source>
        <dbReference type="Proteomes" id="UP000028545"/>
    </source>
</evidence>
<dbReference type="PANTHER" id="PTHR10778:SF10">
    <property type="entry name" value="SOLUTE CARRIER FAMILY 35 MEMBER B1"/>
    <property type="match status" value="1"/>
</dbReference>
<proteinExistence type="inferred from homology"/>
<feature type="region of interest" description="Disordered" evidence="10">
    <location>
        <begin position="1"/>
        <end position="37"/>
    </location>
</feature>
<dbReference type="GO" id="GO:0000139">
    <property type="term" value="C:Golgi membrane"/>
    <property type="evidence" value="ECO:0007669"/>
    <property type="project" value="TreeGrafter"/>
</dbReference>
<evidence type="ECO:0000256" key="1">
    <source>
        <dbReference type="ARBA" id="ARBA00004477"/>
    </source>
</evidence>
<keyword evidence="4" id="KW-0762">Sugar transport</keyword>
<evidence type="ECO:0000256" key="9">
    <source>
        <dbReference type="ARBA" id="ARBA00041103"/>
    </source>
</evidence>
<dbReference type="HOGENOM" id="CLU_036019_0_2_1"/>
<keyword evidence="6" id="KW-0256">Endoplasmic reticulum</keyword>
<comment type="subcellular location">
    <subcellularLocation>
        <location evidence="1">Endoplasmic reticulum membrane</location>
        <topology evidence="1">Multi-pass membrane protein</topology>
    </subcellularLocation>
</comment>
<dbReference type="InterPro" id="IPR013657">
    <property type="entry name" value="SCL35B1-4/HUT1"/>
</dbReference>
<feature type="transmembrane region" description="Helical" evidence="11">
    <location>
        <begin position="95"/>
        <end position="117"/>
    </location>
</feature>
<dbReference type="GO" id="GO:0120112">
    <property type="term" value="P:UDP-glucose transmembrane transport into endoplasmic reticulum"/>
    <property type="evidence" value="ECO:0007669"/>
    <property type="project" value="EnsemblFungi"/>
</dbReference>